<dbReference type="GO" id="GO:0000785">
    <property type="term" value="C:chromatin"/>
    <property type="evidence" value="ECO:0007669"/>
    <property type="project" value="TreeGrafter"/>
</dbReference>
<evidence type="ECO:0000313" key="12">
    <source>
        <dbReference type="Proteomes" id="UP001295444"/>
    </source>
</evidence>
<protein>
    <submittedName>
        <fullName evidence="11">Bromodomain testis-specific</fullName>
    </submittedName>
</protein>
<evidence type="ECO:0000256" key="6">
    <source>
        <dbReference type="ARBA" id="ARBA00044509"/>
    </source>
</evidence>
<feature type="region of interest" description="Disordered" evidence="8">
    <location>
        <begin position="192"/>
        <end position="228"/>
    </location>
</feature>
<dbReference type="Gene3D" id="1.20.920.10">
    <property type="entry name" value="Bromodomain-like"/>
    <property type="match status" value="1"/>
</dbReference>
<keyword evidence="12" id="KW-1185">Reference proteome</keyword>
<evidence type="ECO:0000259" key="9">
    <source>
        <dbReference type="PROSITE" id="PS50014"/>
    </source>
</evidence>
<evidence type="ECO:0000256" key="4">
    <source>
        <dbReference type="ARBA" id="ARBA00023159"/>
    </source>
</evidence>
<feature type="compositionally biased region" description="Low complexity" evidence="8">
    <location>
        <begin position="379"/>
        <end position="395"/>
    </location>
</feature>
<dbReference type="Proteomes" id="UP001295444">
    <property type="component" value="Chromosome 08"/>
</dbReference>
<gene>
    <name evidence="11" type="ORF">PECUL_23A000275</name>
</gene>
<feature type="compositionally biased region" description="Polar residues" evidence="8">
    <location>
        <begin position="214"/>
        <end position="226"/>
    </location>
</feature>
<dbReference type="GO" id="GO:0006338">
    <property type="term" value="P:chromatin remodeling"/>
    <property type="evidence" value="ECO:0007669"/>
    <property type="project" value="TreeGrafter"/>
</dbReference>
<accession>A0AAD1SW63</accession>
<feature type="domain" description="Bromo" evidence="9">
    <location>
        <begin position="274"/>
        <end position="346"/>
    </location>
</feature>
<evidence type="ECO:0000256" key="3">
    <source>
        <dbReference type="ARBA" id="ARBA00023117"/>
    </source>
</evidence>
<dbReference type="PRINTS" id="PR00503">
    <property type="entry name" value="BROMODOMAIN"/>
</dbReference>
<dbReference type="PROSITE" id="PS50014">
    <property type="entry name" value="BROMODOMAIN_2"/>
    <property type="match status" value="1"/>
</dbReference>
<feature type="region of interest" description="Disordered" evidence="8">
    <location>
        <begin position="774"/>
        <end position="805"/>
    </location>
</feature>
<dbReference type="EMBL" id="OW240919">
    <property type="protein sequence ID" value="CAH2311527.1"/>
    <property type="molecule type" value="Genomic_DNA"/>
</dbReference>
<dbReference type="SUPFAM" id="SSF47370">
    <property type="entry name" value="Bromodomain"/>
    <property type="match status" value="1"/>
</dbReference>
<sequence length="888" mass="99832">MPDGASGRDVPSPASLPMAGRDLAFYLSPLWPRISTMVLHEAAAPSYGLAAQSGHPTNSLPGQHPAHGPGSLHPPYASSPGDDIVLMAQELEKIFMQKLAEMPDEDTELSVARNRGGSSGSGCSAAPHRDSQMLSYRIRVSEKKLGSQMMHRNPFPRPIVSMLPERTALIPLTIVKPTQVVCSNPVTKKRGIKRRADTTTPSVSRISSSCDSSPAFSETKQANIPPTTEKYRGSEAVVRDLPDSQQQLQVLKGEELSEQMKHCKHTLNEMFSQKHAEYAWPFYKTIGPASFGLPDSGDIMTCSMDLGTIRDKMDNGQYKDTNEFASDIRLMFMNCYQRNPPENEIVNMARKLQDVFEVLFAKIPDEPVDKPNMSPFKLSSNEDTSSNSSDNSASSDYEDERERRLSLLQKQLKAVQEQLQALSDGPSTKIKKKSRKEKEKKKKKSKNKKKRLKKKSRQNLKKKKLEQKEMKKKLLNDSKEKKVPLSDEEHVKPMSYDEKRQLSLDINKLPGEKLSRIVHIIQSREPSLKDSNPHEMEIDFETLKPSTLRHLERYVMLCLRKRPRKNSVDKSVKSKEEQAKEKKIELEKRLQDVSGQLTSAKKFKTMEEVTSTPLSVGGTCRLSESSSTSSSSSADSSGSNSSSSDSSDSESGQRSGHGSGGGTFSQHLPWVQSSSASHSGELPVSYRYLQLRDAITVIMEYPLKKTDETEKAEIRLMKAGEHYENIKLKNSISWANYSKSLTTTPVTIKSSSSCFQQFRKAALEKEEKERASKVQELKIFQDSQHETKDKSRTENDGTNVNNIPSQIGHVAPMEEHITPTETEHETVWEEHQSDLANKEQTENESDLAKMKEEEHRRREAMIGEFDLYLQHDVMAAFEDYLFGTCDAH</sequence>
<dbReference type="SMART" id="SM00297">
    <property type="entry name" value="BROMO"/>
    <property type="match status" value="1"/>
</dbReference>
<name>A0AAD1SW63_PELCU</name>
<dbReference type="InterPro" id="IPR038336">
    <property type="entry name" value="NET_sf"/>
</dbReference>
<evidence type="ECO:0000256" key="2">
    <source>
        <dbReference type="ARBA" id="ARBA00023015"/>
    </source>
</evidence>
<evidence type="ECO:0000313" key="11">
    <source>
        <dbReference type="EMBL" id="CAH2311527.1"/>
    </source>
</evidence>
<comment type="similarity">
    <text evidence="6">Belongs to the BET family.</text>
</comment>
<feature type="region of interest" description="Disordered" evidence="8">
    <location>
        <begin position="50"/>
        <end position="81"/>
    </location>
</feature>
<keyword evidence="4" id="KW-0010">Activator</keyword>
<dbReference type="PANTHER" id="PTHR22880:SF175">
    <property type="entry name" value="BROMODOMAIN TESTIS-SPECIFIC PROTEIN"/>
    <property type="match status" value="1"/>
</dbReference>
<keyword evidence="2" id="KW-0805">Transcription regulation</keyword>
<feature type="region of interest" description="Disordered" evidence="8">
    <location>
        <begin position="369"/>
        <end position="403"/>
    </location>
</feature>
<dbReference type="Pfam" id="PF00439">
    <property type="entry name" value="Bromodomain"/>
    <property type="match status" value="1"/>
</dbReference>
<dbReference type="GO" id="GO:0005634">
    <property type="term" value="C:nucleus"/>
    <property type="evidence" value="ECO:0007669"/>
    <property type="project" value="TreeGrafter"/>
</dbReference>
<evidence type="ECO:0000259" key="10">
    <source>
        <dbReference type="PROSITE" id="PS51525"/>
    </source>
</evidence>
<dbReference type="PANTHER" id="PTHR22880">
    <property type="entry name" value="FALZ-RELATED BROMODOMAIN-CONTAINING PROTEINS"/>
    <property type="match status" value="1"/>
</dbReference>
<organism evidence="11 12">
    <name type="scientific">Pelobates cultripes</name>
    <name type="common">Western spadefoot toad</name>
    <dbReference type="NCBI Taxonomy" id="61616"/>
    <lineage>
        <taxon>Eukaryota</taxon>
        <taxon>Metazoa</taxon>
        <taxon>Chordata</taxon>
        <taxon>Craniata</taxon>
        <taxon>Vertebrata</taxon>
        <taxon>Euteleostomi</taxon>
        <taxon>Amphibia</taxon>
        <taxon>Batrachia</taxon>
        <taxon>Anura</taxon>
        <taxon>Pelobatoidea</taxon>
        <taxon>Pelobatidae</taxon>
        <taxon>Pelobates</taxon>
    </lineage>
</organism>
<feature type="compositionally biased region" description="Basic residues" evidence="8">
    <location>
        <begin position="429"/>
        <end position="465"/>
    </location>
</feature>
<evidence type="ECO:0000256" key="8">
    <source>
        <dbReference type="SAM" id="MobiDB-lite"/>
    </source>
</evidence>
<feature type="compositionally biased region" description="Polar residues" evidence="8">
    <location>
        <begin position="796"/>
        <end position="805"/>
    </location>
</feature>
<dbReference type="InterPro" id="IPR036427">
    <property type="entry name" value="Bromodomain-like_sf"/>
</dbReference>
<reference evidence="11" key="1">
    <citation type="submission" date="2022-03" db="EMBL/GenBank/DDBJ databases">
        <authorList>
            <person name="Alioto T."/>
            <person name="Alioto T."/>
            <person name="Gomez Garrido J."/>
        </authorList>
    </citation>
    <scope>NUCLEOTIDE SEQUENCE</scope>
</reference>
<feature type="domain" description="NET" evidence="10">
    <location>
        <begin position="484"/>
        <end position="566"/>
    </location>
</feature>
<dbReference type="Gene3D" id="1.20.1270.220">
    <property type="match status" value="1"/>
</dbReference>
<dbReference type="InterPro" id="IPR050935">
    <property type="entry name" value="Bromo_chromatin_reader"/>
</dbReference>
<dbReference type="GO" id="GO:0006355">
    <property type="term" value="P:regulation of DNA-templated transcription"/>
    <property type="evidence" value="ECO:0007669"/>
    <property type="project" value="TreeGrafter"/>
</dbReference>
<dbReference type="InterPro" id="IPR001487">
    <property type="entry name" value="Bromodomain"/>
</dbReference>
<feature type="compositionally biased region" description="Basic and acidic residues" evidence="8">
    <location>
        <begin position="783"/>
        <end position="795"/>
    </location>
</feature>
<evidence type="ECO:0000256" key="7">
    <source>
        <dbReference type="PROSITE-ProRule" id="PRU00035"/>
    </source>
</evidence>
<dbReference type="InterPro" id="IPR031354">
    <property type="entry name" value="BRD4_CDT"/>
</dbReference>
<dbReference type="InterPro" id="IPR027353">
    <property type="entry name" value="NET_dom"/>
</dbReference>
<dbReference type="PROSITE" id="PS51525">
    <property type="entry name" value="NET"/>
    <property type="match status" value="1"/>
</dbReference>
<keyword evidence="5" id="KW-0804">Transcription</keyword>
<feature type="region of interest" description="Disordered" evidence="8">
    <location>
        <begin position="609"/>
        <end position="668"/>
    </location>
</feature>
<feature type="compositionally biased region" description="Low complexity" evidence="8">
    <location>
        <begin position="623"/>
        <end position="654"/>
    </location>
</feature>
<dbReference type="Pfam" id="PF17035">
    <property type="entry name" value="BET"/>
    <property type="match status" value="1"/>
</dbReference>
<evidence type="ECO:0000256" key="1">
    <source>
        <dbReference type="ARBA" id="ARBA00022853"/>
    </source>
</evidence>
<proteinExistence type="inferred from homology"/>
<feature type="compositionally biased region" description="Basic and acidic residues" evidence="8">
    <location>
        <begin position="466"/>
        <end position="496"/>
    </location>
</feature>
<keyword evidence="3 7" id="KW-0103">Bromodomain</keyword>
<evidence type="ECO:0000256" key="5">
    <source>
        <dbReference type="ARBA" id="ARBA00023163"/>
    </source>
</evidence>
<dbReference type="AlphaFoldDB" id="A0AAD1SW63"/>
<feature type="compositionally biased region" description="Low complexity" evidence="8">
    <location>
        <begin position="202"/>
        <end position="213"/>
    </location>
</feature>
<keyword evidence="1" id="KW-0156">Chromatin regulator</keyword>
<feature type="region of interest" description="Disordered" evidence="8">
    <location>
        <begin position="417"/>
        <end position="496"/>
    </location>
</feature>
<dbReference type="FunFam" id="1.20.1270.220:FF:000001">
    <property type="entry name" value="bromodomain-containing protein 2 isoform X1"/>
    <property type="match status" value="1"/>
</dbReference>
<dbReference type="Pfam" id="PF17105">
    <property type="entry name" value="BRD4_CDT"/>
    <property type="match status" value="1"/>
</dbReference>
<feature type="region of interest" description="Disordered" evidence="8">
    <location>
        <begin position="109"/>
        <end position="130"/>
    </location>
</feature>